<dbReference type="Proteomes" id="UP000232883">
    <property type="component" value="Chromosome"/>
</dbReference>
<name>A0A2K8YSG6_9BACT</name>
<keyword evidence="2" id="KW-1185">Reference proteome</keyword>
<evidence type="ECO:0000313" key="2">
    <source>
        <dbReference type="Proteomes" id="UP000232883"/>
    </source>
</evidence>
<proteinExistence type="predicted"/>
<dbReference type="AlphaFoldDB" id="A0A2K8YSG6"/>
<evidence type="ECO:0000313" key="1">
    <source>
        <dbReference type="EMBL" id="AUD00572.1"/>
    </source>
</evidence>
<gene>
    <name evidence="1" type="ORF">CWM47_01300</name>
</gene>
<accession>A0A2K8YSG6</accession>
<dbReference type="EMBL" id="CP025096">
    <property type="protein sequence ID" value="AUD00572.1"/>
    <property type="molecule type" value="Genomic_DNA"/>
</dbReference>
<reference evidence="1 2" key="1">
    <citation type="submission" date="2017-11" db="EMBL/GenBank/DDBJ databases">
        <title>Taxonomic description and genome sequences of Spirosoma HA7 sp. nov., isolated from pollen microhabitat of Corylus avellana.</title>
        <authorList>
            <person name="Ambika Manirajan B."/>
            <person name="Suarez C."/>
            <person name="Ratering S."/>
            <person name="Geissler-Plaum R."/>
            <person name="Cardinale M."/>
            <person name="Sylvia S."/>
        </authorList>
    </citation>
    <scope>NUCLEOTIDE SEQUENCE [LARGE SCALE GENOMIC DNA]</scope>
    <source>
        <strain evidence="1 2">HA7</strain>
    </source>
</reference>
<dbReference type="RefSeq" id="WP_100985997.1">
    <property type="nucleotide sequence ID" value="NZ_CP025096.1"/>
</dbReference>
<protein>
    <submittedName>
        <fullName evidence="1">Uncharacterized protein</fullName>
    </submittedName>
</protein>
<organism evidence="1 2">
    <name type="scientific">Spirosoma pollinicola</name>
    <dbReference type="NCBI Taxonomy" id="2057025"/>
    <lineage>
        <taxon>Bacteria</taxon>
        <taxon>Pseudomonadati</taxon>
        <taxon>Bacteroidota</taxon>
        <taxon>Cytophagia</taxon>
        <taxon>Cytophagales</taxon>
        <taxon>Cytophagaceae</taxon>
        <taxon>Spirosoma</taxon>
    </lineage>
</organism>
<sequence>MQTDDVKSRLISQLKEFLTYTVNTDNDTIVSQYTLITALADQVVAKPESGPVANIIGPEEVFNADYDYFLSVNTLSPQPAERKTYALEGLQERFRKLVKQLQEA</sequence>
<dbReference type="KEGG" id="spir:CWM47_01300"/>